<sequence>MNGSGDGSGPGAKKGVDIYNPDLSVQDIFGDLNGGNLLDAIFNTYQVGQKQRIQFFLDTNTPDSVNAPFASRMQGIIRHGCNQRTHAGVKRAYVKSCQARGICEGVRGECWVQEPSRSTKSCSTGSPYRALSYGSLLEAFYAALHQEPGNSNLLRTLQRGIEVRIFDSRMPDSISKYLVKLHNRFHGGAGTSFVELMASVPDVEFGLNKYKNDNGITWQTRDYESKCAAWLKSHQDWGETYNEWKLYEAARAAYNLFHKRLNCWEKFSATMGESCDYGNVKLVNSTVLQCIVSCGQAILTNIWDGMSEDDVQLLVIECSKLCVPLLEDSSDTWAFDTVSKKGMITRLFTTMIGSVVCSGTSKKRKAGSGGSAPKRRAKAKAKSSAGPPEPELPEESGVRDTTVTCDKGVRQKYWVDDLMSLANHIVKSLKSLHAFSQLSQDEFIVVKEEIVRVGLVFAFTGSYVLATGSSDKGKHYRKWSSLRPALKSFAVQQLVKECMRAHKLQLTNALMSSGVSGAGSDGSSLDQLVAGSSEKSFADETLSIASKLGWAINTDALGTIKDLDMTPSLILPLFRLRAHYMVQLLVSICETSASSLKTLFSRLRDTSVLQSLIELDGCVIGGIDTFCEVWHTAFQVLNDNKALDVGAILKTHDVKAVTAKAKNLGLDSGTETQNQGGGKGAQPQPPDLFGLNKLIQFTTSSDGILAADKNLALMQQMQTWLLQFARPVDVMIDCHNRVIVITGVNVVDSL</sequence>
<reference evidence="2 3" key="1">
    <citation type="submission" date="2024-02" db="EMBL/GenBank/DDBJ databases">
        <authorList>
            <person name="Chen Y."/>
            <person name="Shah S."/>
            <person name="Dougan E. K."/>
            <person name="Thang M."/>
            <person name="Chan C."/>
        </authorList>
    </citation>
    <scope>NUCLEOTIDE SEQUENCE [LARGE SCALE GENOMIC DNA]</scope>
</reference>
<name>A0ABP0KJE4_9DINO</name>
<comment type="caution">
    <text evidence="2">The sequence shown here is derived from an EMBL/GenBank/DDBJ whole genome shotgun (WGS) entry which is preliminary data.</text>
</comment>
<accession>A0ABP0KJE4</accession>
<dbReference type="Proteomes" id="UP001642484">
    <property type="component" value="Unassembled WGS sequence"/>
</dbReference>
<evidence type="ECO:0000313" key="3">
    <source>
        <dbReference type="Proteomes" id="UP001642484"/>
    </source>
</evidence>
<gene>
    <name evidence="2" type="ORF">CCMP2556_LOCUS16575</name>
</gene>
<organism evidence="2 3">
    <name type="scientific">Durusdinium trenchii</name>
    <dbReference type="NCBI Taxonomy" id="1381693"/>
    <lineage>
        <taxon>Eukaryota</taxon>
        <taxon>Sar</taxon>
        <taxon>Alveolata</taxon>
        <taxon>Dinophyceae</taxon>
        <taxon>Suessiales</taxon>
        <taxon>Symbiodiniaceae</taxon>
        <taxon>Durusdinium</taxon>
    </lineage>
</organism>
<proteinExistence type="predicted"/>
<feature type="region of interest" description="Disordered" evidence="1">
    <location>
        <begin position="360"/>
        <end position="401"/>
    </location>
</feature>
<keyword evidence="3" id="KW-1185">Reference proteome</keyword>
<dbReference type="EMBL" id="CAXAMN010008890">
    <property type="protein sequence ID" value="CAK9026955.1"/>
    <property type="molecule type" value="Genomic_DNA"/>
</dbReference>
<evidence type="ECO:0000256" key="1">
    <source>
        <dbReference type="SAM" id="MobiDB-lite"/>
    </source>
</evidence>
<evidence type="ECO:0000313" key="2">
    <source>
        <dbReference type="EMBL" id="CAK9026955.1"/>
    </source>
</evidence>
<protein>
    <submittedName>
        <fullName evidence="2">Uncharacterized protein</fullName>
    </submittedName>
</protein>